<evidence type="ECO:0000259" key="2">
    <source>
        <dbReference type="Pfam" id="PF00005"/>
    </source>
</evidence>
<dbReference type="Pfam" id="PF00005">
    <property type="entry name" value="ABC_tran"/>
    <property type="match status" value="1"/>
</dbReference>
<evidence type="ECO:0000256" key="1">
    <source>
        <dbReference type="SAM" id="MobiDB-lite"/>
    </source>
</evidence>
<dbReference type="GO" id="GO:0016887">
    <property type="term" value="F:ATP hydrolysis activity"/>
    <property type="evidence" value="ECO:0007669"/>
    <property type="project" value="InterPro"/>
</dbReference>
<dbReference type="EMBL" id="NHTK01000155">
    <property type="protein sequence ID" value="PPR08090.1"/>
    <property type="molecule type" value="Genomic_DNA"/>
</dbReference>
<dbReference type="PANTHER" id="PTHR43119:SF1">
    <property type="entry name" value="ABC TRANSPORTER DOMAIN-CONTAINING PROTEIN"/>
    <property type="match status" value="1"/>
</dbReference>
<proteinExistence type="predicted"/>
<feature type="domain" description="ABC transporter" evidence="2">
    <location>
        <begin position="5"/>
        <end position="100"/>
    </location>
</feature>
<evidence type="ECO:0000313" key="4">
    <source>
        <dbReference type="Proteomes" id="UP000284842"/>
    </source>
</evidence>
<evidence type="ECO:0000313" key="3">
    <source>
        <dbReference type="EMBL" id="PPR08090.1"/>
    </source>
</evidence>
<reference evidence="3 4" key="1">
    <citation type="journal article" date="2018" name="Evol. Lett.">
        <title>Horizontal gene cluster transfer increased hallucinogenic mushroom diversity.</title>
        <authorList>
            <person name="Reynolds H.T."/>
            <person name="Vijayakumar V."/>
            <person name="Gluck-Thaler E."/>
            <person name="Korotkin H.B."/>
            <person name="Matheny P.B."/>
            <person name="Slot J.C."/>
        </authorList>
    </citation>
    <scope>NUCLEOTIDE SEQUENCE [LARGE SCALE GENOMIC DNA]</scope>
    <source>
        <strain evidence="3 4">2629</strain>
    </source>
</reference>
<organism evidence="3 4">
    <name type="scientific">Panaeolus cyanescens</name>
    <dbReference type="NCBI Taxonomy" id="181874"/>
    <lineage>
        <taxon>Eukaryota</taxon>
        <taxon>Fungi</taxon>
        <taxon>Dikarya</taxon>
        <taxon>Basidiomycota</taxon>
        <taxon>Agaricomycotina</taxon>
        <taxon>Agaricomycetes</taxon>
        <taxon>Agaricomycetidae</taxon>
        <taxon>Agaricales</taxon>
        <taxon>Agaricineae</taxon>
        <taxon>Galeropsidaceae</taxon>
        <taxon>Panaeolus</taxon>
    </lineage>
</organism>
<dbReference type="InParanoid" id="A0A409YYJ2"/>
<dbReference type="PANTHER" id="PTHR43119">
    <property type="entry name" value="ABC TRANSPORT PROTEIN ATP-BINDING COMPONENT-RELATED"/>
    <property type="match status" value="1"/>
</dbReference>
<dbReference type="InterPro" id="IPR027417">
    <property type="entry name" value="P-loop_NTPase"/>
</dbReference>
<dbReference type="GO" id="GO:0005524">
    <property type="term" value="F:ATP binding"/>
    <property type="evidence" value="ECO:0007669"/>
    <property type="project" value="InterPro"/>
</dbReference>
<protein>
    <recommendedName>
        <fullName evidence="2">ABC transporter domain-containing protein</fullName>
    </recommendedName>
</protein>
<comment type="caution">
    <text evidence="3">The sequence shown here is derived from an EMBL/GenBank/DDBJ whole genome shotgun (WGS) entry which is preliminary data.</text>
</comment>
<gene>
    <name evidence="3" type="ORF">CVT24_010551</name>
</gene>
<dbReference type="Gene3D" id="3.40.50.300">
    <property type="entry name" value="P-loop containing nucleotide triphosphate hydrolases"/>
    <property type="match status" value="1"/>
</dbReference>
<sequence>MRVMYVPQRPALLPGSPDKFIESIVQLGSHQTAHRGLDPKGVLDEVKARAHKIALGWDIDPELWQRDWINLSGGEGQRMLLASALAFDVAEVMLLDEPTSALDPETSALVEQTLVDTVNSPQSTLKALIWITHSPDQSKRVGNRYFFMSGGTCIERADPSPSPYPPSLAASGSQTSLVKP</sequence>
<dbReference type="SUPFAM" id="SSF52540">
    <property type="entry name" value="P-loop containing nucleoside triphosphate hydrolases"/>
    <property type="match status" value="1"/>
</dbReference>
<feature type="region of interest" description="Disordered" evidence="1">
    <location>
        <begin position="157"/>
        <end position="180"/>
    </location>
</feature>
<dbReference type="InterPro" id="IPR003439">
    <property type="entry name" value="ABC_transporter-like_ATP-bd"/>
</dbReference>
<keyword evidence="4" id="KW-1185">Reference proteome</keyword>
<dbReference type="STRING" id="181874.A0A409YYJ2"/>
<dbReference type="Proteomes" id="UP000284842">
    <property type="component" value="Unassembled WGS sequence"/>
</dbReference>
<accession>A0A409YYJ2</accession>
<name>A0A409YYJ2_9AGAR</name>
<dbReference type="AlphaFoldDB" id="A0A409YYJ2"/>
<dbReference type="OrthoDB" id="6593433at2759"/>